<dbReference type="Proteomes" id="UP000183832">
    <property type="component" value="Unassembled WGS sequence"/>
</dbReference>
<gene>
    <name evidence="1" type="ORF">CLUMA_CG001637</name>
</gene>
<evidence type="ECO:0000313" key="1">
    <source>
        <dbReference type="EMBL" id="CRK87850.1"/>
    </source>
</evidence>
<evidence type="ECO:0000313" key="2">
    <source>
        <dbReference type="Proteomes" id="UP000183832"/>
    </source>
</evidence>
<keyword evidence="2" id="KW-1185">Reference proteome</keyword>
<dbReference type="EMBL" id="CVRI01000006">
    <property type="protein sequence ID" value="CRK87850.1"/>
    <property type="molecule type" value="Genomic_DNA"/>
</dbReference>
<organism evidence="1 2">
    <name type="scientific">Clunio marinus</name>
    <dbReference type="NCBI Taxonomy" id="568069"/>
    <lineage>
        <taxon>Eukaryota</taxon>
        <taxon>Metazoa</taxon>
        <taxon>Ecdysozoa</taxon>
        <taxon>Arthropoda</taxon>
        <taxon>Hexapoda</taxon>
        <taxon>Insecta</taxon>
        <taxon>Pterygota</taxon>
        <taxon>Neoptera</taxon>
        <taxon>Endopterygota</taxon>
        <taxon>Diptera</taxon>
        <taxon>Nematocera</taxon>
        <taxon>Chironomoidea</taxon>
        <taxon>Chironomidae</taxon>
        <taxon>Clunio</taxon>
    </lineage>
</organism>
<proteinExistence type="predicted"/>
<protein>
    <submittedName>
        <fullName evidence="1">CLUMA_CG001637, isoform A</fullName>
    </submittedName>
</protein>
<dbReference type="AlphaFoldDB" id="A0A1J1HJX6"/>
<accession>A0A1J1HJX6</accession>
<name>A0A1J1HJX6_9DIPT</name>
<sequence length="65" mass="7714">MDDFMDIFPLLIHAEINCALFLYLSAQKSRRYELASSCEWLQKTKIKLSLLLNKKLLSQILFFFL</sequence>
<reference evidence="1 2" key="1">
    <citation type="submission" date="2015-04" db="EMBL/GenBank/DDBJ databases">
        <authorList>
            <person name="Syromyatnikov M.Y."/>
            <person name="Popov V.N."/>
        </authorList>
    </citation>
    <scope>NUCLEOTIDE SEQUENCE [LARGE SCALE GENOMIC DNA]</scope>
</reference>